<sequence length="244" mass="27285">MRWKNSDKKPGGLKIDEKLQMRATVNLTRLDIERVPQIFSPKKNKNLRFATLVASTPNASFVDITTDEPTIIGILKRKSLSSMKLAHAPAKEIKGPIKVPNFRPITGIKGILGNPPPRAIPPAHTPAQTKSYFIKKLRQNPNCLQVSPGRSHSERQDRTVRSKTPPFLPPIDRSRPPDRMKPHKTDKSTSPARNMDGKHMAPPSKKLSRVSRPPPSIKAEIPLQNSPKSPTILLDLLKYTMSRC</sequence>
<dbReference type="Proteomes" id="UP000272942">
    <property type="component" value="Unassembled WGS sequence"/>
</dbReference>
<organism evidence="4">
    <name type="scientific">Echinostoma caproni</name>
    <dbReference type="NCBI Taxonomy" id="27848"/>
    <lineage>
        <taxon>Eukaryota</taxon>
        <taxon>Metazoa</taxon>
        <taxon>Spiralia</taxon>
        <taxon>Lophotrochozoa</taxon>
        <taxon>Platyhelminthes</taxon>
        <taxon>Trematoda</taxon>
        <taxon>Digenea</taxon>
        <taxon>Plagiorchiida</taxon>
        <taxon>Echinostomata</taxon>
        <taxon>Echinostomatoidea</taxon>
        <taxon>Echinostomatidae</taxon>
        <taxon>Echinostoma</taxon>
    </lineage>
</organism>
<dbReference type="AlphaFoldDB" id="A0A183AAN9"/>
<reference evidence="2 3" key="2">
    <citation type="submission" date="2018-11" db="EMBL/GenBank/DDBJ databases">
        <authorList>
            <consortium name="Pathogen Informatics"/>
        </authorList>
    </citation>
    <scope>NUCLEOTIDE SEQUENCE [LARGE SCALE GENOMIC DNA]</scope>
    <source>
        <strain evidence="2 3">Egypt</strain>
    </source>
</reference>
<feature type="region of interest" description="Disordered" evidence="1">
    <location>
        <begin position="139"/>
        <end position="228"/>
    </location>
</feature>
<evidence type="ECO:0000313" key="3">
    <source>
        <dbReference type="Proteomes" id="UP000272942"/>
    </source>
</evidence>
<protein>
    <submittedName>
        <fullName evidence="4">DUF5734 domain-containing protein</fullName>
    </submittedName>
</protein>
<proteinExistence type="predicted"/>
<dbReference type="WBParaSite" id="ECPE_0000403101-mRNA-1">
    <property type="protein sequence ID" value="ECPE_0000403101-mRNA-1"/>
    <property type="gene ID" value="ECPE_0000403101"/>
</dbReference>
<keyword evidence="3" id="KW-1185">Reference proteome</keyword>
<evidence type="ECO:0000313" key="2">
    <source>
        <dbReference type="EMBL" id="VDP71392.1"/>
    </source>
</evidence>
<evidence type="ECO:0000256" key="1">
    <source>
        <dbReference type="SAM" id="MobiDB-lite"/>
    </source>
</evidence>
<feature type="compositionally biased region" description="Basic and acidic residues" evidence="1">
    <location>
        <begin position="151"/>
        <end position="160"/>
    </location>
</feature>
<evidence type="ECO:0000313" key="4">
    <source>
        <dbReference type="WBParaSite" id="ECPE_0000403101-mRNA-1"/>
    </source>
</evidence>
<gene>
    <name evidence="2" type="ORF">ECPE_LOCUS4024</name>
</gene>
<reference evidence="4" key="1">
    <citation type="submission" date="2016-06" db="UniProtKB">
        <authorList>
            <consortium name="WormBaseParasite"/>
        </authorList>
    </citation>
    <scope>IDENTIFICATION</scope>
</reference>
<feature type="compositionally biased region" description="Basic and acidic residues" evidence="1">
    <location>
        <begin position="172"/>
        <end position="187"/>
    </location>
</feature>
<accession>A0A183AAN9</accession>
<feature type="compositionally biased region" description="Polar residues" evidence="1">
    <location>
        <begin position="139"/>
        <end position="150"/>
    </location>
</feature>
<name>A0A183AAN9_9TREM</name>
<dbReference type="EMBL" id="UZAN01040922">
    <property type="protein sequence ID" value="VDP71392.1"/>
    <property type="molecule type" value="Genomic_DNA"/>
</dbReference>